<dbReference type="Pfam" id="PF00098">
    <property type="entry name" value="zf-CCHC"/>
    <property type="match status" value="1"/>
</dbReference>
<organism evidence="4 5">
    <name type="scientific">Rhamnusium bicolor</name>
    <dbReference type="NCBI Taxonomy" id="1586634"/>
    <lineage>
        <taxon>Eukaryota</taxon>
        <taxon>Metazoa</taxon>
        <taxon>Ecdysozoa</taxon>
        <taxon>Arthropoda</taxon>
        <taxon>Hexapoda</taxon>
        <taxon>Insecta</taxon>
        <taxon>Pterygota</taxon>
        <taxon>Neoptera</taxon>
        <taxon>Endopterygota</taxon>
        <taxon>Coleoptera</taxon>
        <taxon>Polyphaga</taxon>
        <taxon>Cucujiformia</taxon>
        <taxon>Chrysomeloidea</taxon>
        <taxon>Cerambycidae</taxon>
        <taxon>Lepturinae</taxon>
        <taxon>Rhagiini</taxon>
        <taxon>Rhamnusium</taxon>
    </lineage>
</organism>
<accession>A0AAV8Z2Q8</accession>
<dbReference type="PROSITE" id="PS50158">
    <property type="entry name" value="ZF_CCHC"/>
    <property type="match status" value="1"/>
</dbReference>
<name>A0AAV8Z2Q8_9CUCU</name>
<dbReference type="InterPro" id="IPR036875">
    <property type="entry name" value="Znf_CCHC_sf"/>
</dbReference>
<dbReference type="SUPFAM" id="SSF50630">
    <property type="entry name" value="Acid proteases"/>
    <property type="match status" value="1"/>
</dbReference>
<protein>
    <recommendedName>
        <fullName evidence="3">CCHC-type domain-containing protein</fullName>
    </recommendedName>
</protein>
<feature type="compositionally biased region" description="Low complexity" evidence="2">
    <location>
        <begin position="10"/>
        <end position="24"/>
    </location>
</feature>
<evidence type="ECO:0000259" key="3">
    <source>
        <dbReference type="PROSITE" id="PS50158"/>
    </source>
</evidence>
<dbReference type="Gene3D" id="4.10.60.10">
    <property type="entry name" value="Zinc finger, CCHC-type"/>
    <property type="match status" value="1"/>
</dbReference>
<evidence type="ECO:0000256" key="1">
    <source>
        <dbReference type="PROSITE-ProRule" id="PRU00047"/>
    </source>
</evidence>
<dbReference type="Pfam" id="PF13975">
    <property type="entry name" value="gag-asp_proteas"/>
    <property type="match status" value="1"/>
</dbReference>
<keyword evidence="1" id="KW-0863">Zinc-finger</keyword>
<dbReference type="AlphaFoldDB" id="A0AAV8Z2Q8"/>
<dbReference type="EMBL" id="JANEYF010001731">
    <property type="protein sequence ID" value="KAJ8958356.1"/>
    <property type="molecule type" value="Genomic_DNA"/>
</dbReference>
<feature type="compositionally biased region" description="Basic residues" evidence="2">
    <location>
        <begin position="33"/>
        <end position="51"/>
    </location>
</feature>
<keyword evidence="1" id="KW-0479">Metal-binding</keyword>
<dbReference type="GO" id="GO:0008270">
    <property type="term" value="F:zinc ion binding"/>
    <property type="evidence" value="ECO:0007669"/>
    <property type="project" value="UniProtKB-KW"/>
</dbReference>
<dbReference type="Proteomes" id="UP001162156">
    <property type="component" value="Unassembled WGS sequence"/>
</dbReference>
<feature type="region of interest" description="Disordered" evidence="2">
    <location>
        <begin position="1"/>
        <end position="80"/>
    </location>
</feature>
<evidence type="ECO:0000313" key="5">
    <source>
        <dbReference type="Proteomes" id="UP001162156"/>
    </source>
</evidence>
<sequence>MGKRKRRSRSSSSSTSSDSSSSISENDTECFKRSKGKKVRSIPRSRGKRGSRSGDASNNSVALENESQRASSMTRNNENERIRQLEELVRKLQGDQEGRENVTRISIRSDCIPEFSPEPWTEYYFGKMQLLRQCEISGKNAVAMLIDGIPDEAIQSGANAGRYANPEDLYREYLSALSIDKRKSDETLAIRSQPTKFQKKETSDLRMKLTHGKSLKCFNCRQIGHTQNKCPKPRLECTNCKRLGHTAATCFRNKPGLSKRDTLICQTNHATNNDCYEVMCKINGHEFNGYVHIGCQVVAIRESEARQLNLVWDEANQMYVTGYAGGRARTLGTATAVVEVDLIKADTPIVVVPDELQKMAVLIGQPFINRANVVLVVKNGRLRLFDSSLAQLPEIDKLPTPEKIKLVAKENVSVAPNHIGVVRCVHDSKYKGNLFIELRKTMELCKAYVPILNVSDHTLNFMTRQVIARGVPCSLNTSNDADPKESYKYQIGQQVVLRKKVATNEGQSKKLLPKYSGPYTITKILDHDRYVIEDLSGTRRTRKAYTGVCSSDKLKPFSATYEDSTEIDTDDSNEENNNECDVTNVDRRVQKQGTDVVPNVQAFIVVSEDGNFGSVAD</sequence>
<keyword evidence="5" id="KW-1185">Reference proteome</keyword>
<evidence type="ECO:0000256" key="2">
    <source>
        <dbReference type="SAM" id="MobiDB-lite"/>
    </source>
</evidence>
<proteinExistence type="predicted"/>
<dbReference type="SMART" id="SM00343">
    <property type="entry name" value="ZnF_C2HC"/>
    <property type="match status" value="2"/>
</dbReference>
<comment type="caution">
    <text evidence="4">The sequence shown here is derived from an EMBL/GenBank/DDBJ whole genome shotgun (WGS) entry which is preliminary data.</text>
</comment>
<feature type="domain" description="CCHC-type" evidence="3">
    <location>
        <begin position="216"/>
        <end position="232"/>
    </location>
</feature>
<reference evidence="4" key="1">
    <citation type="journal article" date="2023" name="Insect Mol. Biol.">
        <title>Genome sequencing provides insights into the evolution of gene families encoding plant cell wall-degrading enzymes in longhorned beetles.</title>
        <authorList>
            <person name="Shin N.R."/>
            <person name="Okamura Y."/>
            <person name="Kirsch R."/>
            <person name="Pauchet Y."/>
        </authorList>
    </citation>
    <scope>NUCLEOTIDE SEQUENCE</scope>
    <source>
        <strain evidence="4">RBIC_L_NR</strain>
    </source>
</reference>
<dbReference type="InterPro" id="IPR021109">
    <property type="entry name" value="Peptidase_aspartic_dom_sf"/>
</dbReference>
<dbReference type="SUPFAM" id="SSF57756">
    <property type="entry name" value="Retrovirus zinc finger-like domains"/>
    <property type="match status" value="1"/>
</dbReference>
<dbReference type="GO" id="GO:0003676">
    <property type="term" value="F:nucleic acid binding"/>
    <property type="evidence" value="ECO:0007669"/>
    <property type="project" value="InterPro"/>
</dbReference>
<gene>
    <name evidence="4" type="ORF">NQ314_006417</name>
</gene>
<keyword evidence="1" id="KW-0862">Zinc</keyword>
<dbReference type="InterPro" id="IPR001878">
    <property type="entry name" value="Znf_CCHC"/>
</dbReference>
<evidence type="ECO:0000313" key="4">
    <source>
        <dbReference type="EMBL" id="KAJ8958356.1"/>
    </source>
</evidence>
<dbReference type="Gene3D" id="2.40.70.10">
    <property type="entry name" value="Acid Proteases"/>
    <property type="match status" value="1"/>
</dbReference>